<feature type="region of interest" description="Disordered" evidence="1">
    <location>
        <begin position="158"/>
        <end position="184"/>
    </location>
</feature>
<proteinExistence type="predicted"/>
<dbReference type="Pfam" id="PF07883">
    <property type="entry name" value="Cupin_2"/>
    <property type="match status" value="1"/>
</dbReference>
<dbReference type="AlphaFoldDB" id="A0A931F0H9"/>
<feature type="region of interest" description="Disordered" evidence="1">
    <location>
        <begin position="1"/>
        <end position="38"/>
    </location>
</feature>
<feature type="domain" description="Cupin type-2" evidence="2">
    <location>
        <begin position="83"/>
        <end position="148"/>
    </location>
</feature>
<protein>
    <submittedName>
        <fullName evidence="3">Cupin domain-containing protein</fullName>
    </submittedName>
</protein>
<sequence>MTRSTRGWRNTSGPTTPTGASPRTPWPTPSTSGRRTVSEAVEELAVPKVRADDVAPNRRRGGDIRVVLSPKTVASTSGFMGTLTLAPGEFVAEHYHPYSEEFIFVVRGRLTARLGTQVTELVAGEGLMVPKEVPHRVWNDGDEEVHAVFHLSPLAPRPDLGHVDTEPLPNPGVGQAVPDVGGPA</sequence>
<reference evidence="3" key="1">
    <citation type="submission" date="2020-11" db="EMBL/GenBank/DDBJ databases">
        <title>Whole-genome analyses of Nonomuraea sp. K274.</title>
        <authorList>
            <person name="Veyisoglu A."/>
        </authorList>
    </citation>
    <scope>NUCLEOTIDE SEQUENCE</scope>
    <source>
        <strain evidence="3">K274</strain>
    </source>
</reference>
<feature type="compositionally biased region" description="Low complexity" evidence="1">
    <location>
        <begin position="11"/>
        <end position="35"/>
    </location>
</feature>
<dbReference type="InterPro" id="IPR011051">
    <property type="entry name" value="RmlC_Cupin_sf"/>
</dbReference>
<dbReference type="InterPro" id="IPR014710">
    <property type="entry name" value="RmlC-like_jellyroll"/>
</dbReference>
<evidence type="ECO:0000259" key="2">
    <source>
        <dbReference type="Pfam" id="PF07883"/>
    </source>
</evidence>
<accession>A0A931F0H9</accession>
<dbReference type="PANTHER" id="PTHR36114:SF1">
    <property type="entry name" value="16.7 KDA PROTEIN IN WHIE LOCUS"/>
    <property type="match status" value="1"/>
</dbReference>
<dbReference type="EMBL" id="JADOGI010000139">
    <property type="protein sequence ID" value="MBF8190909.1"/>
    <property type="molecule type" value="Genomic_DNA"/>
</dbReference>
<dbReference type="SUPFAM" id="SSF51182">
    <property type="entry name" value="RmlC-like cupins"/>
    <property type="match status" value="1"/>
</dbReference>
<evidence type="ECO:0000313" key="3">
    <source>
        <dbReference type="EMBL" id="MBF8190909.1"/>
    </source>
</evidence>
<dbReference type="Proteomes" id="UP000605361">
    <property type="component" value="Unassembled WGS sequence"/>
</dbReference>
<organism evidence="3 4">
    <name type="scientific">Nonomuraea cypriaca</name>
    <dbReference type="NCBI Taxonomy" id="1187855"/>
    <lineage>
        <taxon>Bacteria</taxon>
        <taxon>Bacillati</taxon>
        <taxon>Actinomycetota</taxon>
        <taxon>Actinomycetes</taxon>
        <taxon>Streptosporangiales</taxon>
        <taxon>Streptosporangiaceae</taxon>
        <taxon>Nonomuraea</taxon>
    </lineage>
</organism>
<keyword evidence="4" id="KW-1185">Reference proteome</keyword>
<evidence type="ECO:0000256" key="1">
    <source>
        <dbReference type="SAM" id="MobiDB-lite"/>
    </source>
</evidence>
<comment type="caution">
    <text evidence="3">The sequence shown here is derived from an EMBL/GenBank/DDBJ whole genome shotgun (WGS) entry which is preliminary data.</text>
</comment>
<dbReference type="Gene3D" id="2.60.120.10">
    <property type="entry name" value="Jelly Rolls"/>
    <property type="match status" value="1"/>
</dbReference>
<dbReference type="InterPro" id="IPR052044">
    <property type="entry name" value="PKS_Associated_Protein"/>
</dbReference>
<name>A0A931F0H9_9ACTN</name>
<gene>
    <name evidence="3" type="ORF">ITP53_35435</name>
</gene>
<dbReference type="InterPro" id="IPR013096">
    <property type="entry name" value="Cupin_2"/>
</dbReference>
<dbReference type="CDD" id="cd06991">
    <property type="entry name" value="cupin_TcmJ-like"/>
    <property type="match status" value="1"/>
</dbReference>
<dbReference type="PANTHER" id="PTHR36114">
    <property type="entry name" value="16.7 KDA PROTEIN IN WHIE LOCUS"/>
    <property type="match status" value="1"/>
</dbReference>
<feature type="compositionally biased region" description="Polar residues" evidence="1">
    <location>
        <begin position="1"/>
        <end position="10"/>
    </location>
</feature>
<evidence type="ECO:0000313" key="4">
    <source>
        <dbReference type="Proteomes" id="UP000605361"/>
    </source>
</evidence>